<dbReference type="EMBL" id="MVBO01000021">
    <property type="protein sequence ID" value="OZJ05157.1"/>
    <property type="molecule type" value="Genomic_DNA"/>
</dbReference>
<accession>A0A261Y3F6</accession>
<evidence type="ECO:0000313" key="3">
    <source>
        <dbReference type="Proteomes" id="UP000242875"/>
    </source>
</evidence>
<name>A0A261Y3F6_9FUNG</name>
<reference evidence="2 3" key="1">
    <citation type="journal article" date="2017" name="Mycologia">
        <title>Bifiguratus adelaidae, gen. et sp. nov., a new member of Mucoromycotina in endophytic and soil-dwelling habitats.</title>
        <authorList>
            <person name="Torres-Cruz T.J."/>
            <person name="Billingsley Tobias T.L."/>
            <person name="Almatruk M."/>
            <person name="Hesse C."/>
            <person name="Kuske C.R."/>
            <person name="Desiro A."/>
            <person name="Benucci G.M."/>
            <person name="Bonito G."/>
            <person name="Stajich J.E."/>
            <person name="Dunlap C."/>
            <person name="Arnold A.E."/>
            <person name="Porras-Alfaro A."/>
        </authorList>
    </citation>
    <scope>NUCLEOTIDE SEQUENCE [LARGE SCALE GENOMIC DNA]</scope>
    <source>
        <strain evidence="2 3">AZ0501</strain>
    </source>
</reference>
<dbReference type="OrthoDB" id="5573882at2759"/>
<comment type="caution">
    <text evidence="2">The sequence shown here is derived from an EMBL/GenBank/DDBJ whole genome shotgun (WGS) entry which is preliminary data.</text>
</comment>
<feature type="compositionally biased region" description="Low complexity" evidence="1">
    <location>
        <begin position="133"/>
        <end position="150"/>
    </location>
</feature>
<proteinExistence type="predicted"/>
<keyword evidence="3" id="KW-1185">Reference proteome</keyword>
<feature type="compositionally biased region" description="Basic and acidic residues" evidence="1">
    <location>
        <begin position="96"/>
        <end position="122"/>
    </location>
</feature>
<organism evidence="2 3">
    <name type="scientific">Bifiguratus adelaidae</name>
    <dbReference type="NCBI Taxonomy" id="1938954"/>
    <lineage>
        <taxon>Eukaryota</taxon>
        <taxon>Fungi</taxon>
        <taxon>Fungi incertae sedis</taxon>
        <taxon>Mucoromycota</taxon>
        <taxon>Mucoromycotina</taxon>
        <taxon>Endogonomycetes</taxon>
        <taxon>Endogonales</taxon>
        <taxon>Endogonales incertae sedis</taxon>
        <taxon>Bifiguratus</taxon>
    </lineage>
</organism>
<protein>
    <submittedName>
        <fullName evidence="2">Uncharacterized protein</fullName>
    </submittedName>
</protein>
<sequence length="425" mass="47470">MSMANKHLALPYEKPVPRHHHNAFHISASHPSDAYKELVRQYIAKARKPYGVIPPPRQHSLRHKRKDHPAGSNVRTRTASSSSSSTASSSDECESFTEKSGLRDYDVPLEKKAWQDPEEAVRELPQARYTKKSPAVNTPTSTSPNSPPNASTSVFPVYRFSISPPGTASFSLRSFIPSFYHRWSSTQFTQTSSFPPPISISPPKTAQPHLFTFLDDIVPVVAKGTGRQEDSASTLTKLLHRHRRLSSESVLSTSSSSLSTENADYLFDRADAENELDGYLTVDSGYMSEPTDYVRTKPIPVVGRKHAPSLFNNVADDLEDGIDVFPQSFDEDDLTPPVLPLSSKDKVLRSTQSSLCPATHNLTDDVGRPRPRDLRTNSAHLRMITAELNMMRARKLVSPLKCRVWLPRRLDGPFSHAKSKLSEEW</sequence>
<evidence type="ECO:0000256" key="1">
    <source>
        <dbReference type="SAM" id="MobiDB-lite"/>
    </source>
</evidence>
<evidence type="ECO:0000313" key="2">
    <source>
        <dbReference type="EMBL" id="OZJ05157.1"/>
    </source>
</evidence>
<dbReference type="Proteomes" id="UP000242875">
    <property type="component" value="Unassembled WGS sequence"/>
</dbReference>
<feature type="region of interest" description="Disordered" evidence="1">
    <location>
        <begin position="49"/>
        <end position="150"/>
    </location>
</feature>
<gene>
    <name evidence="2" type="ORF">BZG36_02231</name>
</gene>
<feature type="compositionally biased region" description="Low complexity" evidence="1">
    <location>
        <begin position="78"/>
        <end position="90"/>
    </location>
</feature>
<dbReference type="AlphaFoldDB" id="A0A261Y3F6"/>